<evidence type="ECO:0000313" key="1">
    <source>
        <dbReference type="EMBL" id="KAK4595578.1"/>
    </source>
</evidence>
<organism evidence="1 2">
    <name type="scientific">Quercus rubra</name>
    <name type="common">Northern red oak</name>
    <name type="synonym">Quercus borealis</name>
    <dbReference type="NCBI Taxonomy" id="3512"/>
    <lineage>
        <taxon>Eukaryota</taxon>
        <taxon>Viridiplantae</taxon>
        <taxon>Streptophyta</taxon>
        <taxon>Embryophyta</taxon>
        <taxon>Tracheophyta</taxon>
        <taxon>Spermatophyta</taxon>
        <taxon>Magnoliopsida</taxon>
        <taxon>eudicotyledons</taxon>
        <taxon>Gunneridae</taxon>
        <taxon>Pentapetalae</taxon>
        <taxon>rosids</taxon>
        <taxon>fabids</taxon>
        <taxon>Fagales</taxon>
        <taxon>Fagaceae</taxon>
        <taxon>Quercus</taxon>
    </lineage>
</organism>
<dbReference type="Pfam" id="PF12023">
    <property type="entry name" value="DUF3511"/>
    <property type="match status" value="1"/>
</dbReference>
<dbReference type="AlphaFoldDB" id="A0AAN7FKG6"/>
<dbReference type="PANTHER" id="PTHR33193">
    <property type="entry name" value="DOMAIN PROTEIN, PUTATIVE (DUF3511)-RELATED"/>
    <property type="match status" value="1"/>
</dbReference>
<comment type="caution">
    <text evidence="1">The sequence shown here is derived from an EMBL/GenBank/DDBJ whole genome shotgun (WGS) entry which is preliminary data.</text>
</comment>
<dbReference type="EMBL" id="JAXUIC010000003">
    <property type="protein sequence ID" value="KAK4595578.1"/>
    <property type="molecule type" value="Genomic_DNA"/>
</dbReference>
<dbReference type="InterPro" id="IPR021899">
    <property type="entry name" value="DUF3511"/>
</dbReference>
<accession>A0AAN7FKG6</accession>
<protein>
    <submittedName>
        <fullName evidence="1">Uncharacterized protein</fullName>
    </submittedName>
</protein>
<evidence type="ECO:0000313" key="2">
    <source>
        <dbReference type="Proteomes" id="UP001324115"/>
    </source>
</evidence>
<dbReference type="PANTHER" id="PTHR33193:SF13">
    <property type="entry name" value="EXPRESSED PROTEIN"/>
    <property type="match status" value="1"/>
</dbReference>
<proteinExistence type="predicted"/>
<name>A0AAN7FKG6_QUERU</name>
<sequence length="110" mass="12867">MEHSRYHSNGAGGRNTEIVTARNLAENKIYVGGRSRPPFDPHMIDYHGSNKSSRTSSTLTLKKWWNDPESKRKRRVAKYKLYSAEGKIKSSFKKGYCWIRRTCIMMVRRL</sequence>
<reference evidence="1 2" key="1">
    <citation type="journal article" date="2023" name="G3 (Bethesda)">
        <title>A haplotype-resolved chromosome-scale genome for Quercus rubra L. provides insights into the genetics of adaptive traits for red oak species.</title>
        <authorList>
            <person name="Kapoor B."/>
            <person name="Jenkins J."/>
            <person name="Schmutz J."/>
            <person name="Zhebentyayeva T."/>
            <person name="Kuelheim C."/>
            <person name="Coggeshall M."/>
            <person name="Heim C."/>
            <person name="Lasky J.R."/>
            <person name="Leites L."/>
            <person name="Islam-Faridi N."/>
            <person name="Romero-Severson J."/>
            <person name="DeLeo V.L."/>
            <person name="Lucas S.M."/>
            <person name="Lazic D."/>
            <person name="Gailing O."/>
            <person name="Carlson J."/>
            <person name="Staton M."/>
        </authorList>
    </citation>
    <scope>NUCLEOTIDE SEQUENCE [LARGE SCALE GENOMIC DNA]</scope>
    <source>
        <strain evidence="1">Pseudo-F2</strain>
    </source>
</reference>
<dbReference type="Proteomes" id="UP001324115">
    <property type="component" value="Unassembled WGS sequence"/>
</dbReference>
<gene>
    <name evidence="1" type="ORF">RGQ29_013883</name>
</gene>
<keyword evidence="2" id="KW-1185">Reference proteome</keyword>